<dbReference type="InterPro" id="IPR012674">
    <property type="entry name" value="Calycin"/>
</dbReference>
<name>A0A224YB90_9ACAR</name>
<dbReference type="Pfam" id="PF02098">
    <property type="entry name" value="His_binding"/>
    <property type="match status" value="1"/>
</dbReference>
<keyword evidence="1" id="KW-0732">Signal</keyword>
<sequence>MRLHHLFFNCLCLSIAQSVKNSTRTVENSVVRHGWKFLARDKQFLMLKRTYNVSGGLNNSVCVMIPISPSIDKKQHTLNATFTYRNLSSTHKMYYSEKTRDNASYWPIARFTMKFYALKLKRITISGKRRLDFVNSTTLTSDYGYALSPPFWRFMYCNSRCAVVEVLHLRSRTADAGKKRSPRRRQCELWISVGVGKTLARHEFYTETKERICKAFFNRWCDTRNVQTVYDVDMCNREILIPDS</sequence>
<dbReference type="EMBL" id="GFPF01003811">
    <property type="protein sequence ID" value="MAA14957.1"/>
    <property type="molecule type" value="Transcribed_RNA"/>
</dbReference>
<proteinExistence type="predicted"/>
<feature type="signal peptide" evidence="1">
    <location>
        <begin position="1"/>
        <end position="18"/>
    </location>
</feature>
<feature type="chain" id="PRO_5012104027" evidence="1">
    <location>
        <begin position="19"/>
        <end position="244"/>
    </location>
</feature>
<evidence type="ECO:0000313" key="2">
    <source>
        <dbReference type="EMBL" id="MAA14957.1"/>
    </source>
</evidence>
<protein>
    <submittedName>
        <fullName evidence="2">Lipocalin</fullName>
    </submittedName>
</protein>
<accession>A0A224YB90</accession>
<dbReference type="Gene3D" id="2.40.128.20">
    <property type="match status" value="1"/>
</dbReference>
<dbReference type="InterPro" id="IPR002970">
    <property type="entry name" value="Tick_his-bd"/>
</dbReference>
<reference evidence="2" key="1">
    <citation type="journal article" date="2017" name="Parasit. Vectors">
        <title>Sialotranscriptomics of Rhipicephalus zambeziensis reveals intricate expression profiles of secretory proteins and suggests tight temporal transcriptional regulation during blood-feeding.</title>
        <authorList>
            <person name="de Castro M.H."/>
            <person name="de Klerk D."/>
            <person name="Pienaar R."/>
            <person name="Rees D.J.G."/>
            <person name="Mans B.J."/>
        </authorList>
    </citation>
    <scope>NUCLEOTIDE SEQUENCE</scope>
    <source>
        <tissue evidence="2">Salivary glands</tissue>
    </source>
</reference>
<organism evidence="2">
    <name type="scientific">Rhipicephalus zambeziensis</name>
    <dbReference type="NCBI Taxonomy" id="60191"/>
    <lineage>
        <taxon>Eukaryota</taxon>
        <taxon>Metazoa</taxon>
        <taxon>Ecdysozoa</taxon>
        <taxon>Arthropoda</taxon>
        <taxon>Chelicerata</taxon>
        <taxon>Arachnida</taxon>
        <taxon>Acari</taxon>
        <taxon>Parasitiformes</taxon>
        <taxon>Ixodida</taxon>
        <taxon>Ixodoidea</taxon>
        <taxon>Ixodidae</taxon>
        <taxon>Rhipicephalinae</taxon>
        <taxon>Rhipicephalus</taxon>
        <taxon>Rhipicephalus</taxon>
    </lineage>
</organism>
<dbReference type="GO" id="GO:0030682">
    <property type="term" value="P:symbiont-mediated perturbation of host defenses"/>
    <property type="evidence" value="ECO:0007669"/>
    <property type="project" value="InterPro"/>
</dbReference>
<dbReference type="GO" id="GO:0043176">
    <property type="term" value="F:amine binding"/>
    <property type="evidence" value="ECO:0007669"/>
    <property type="project" value="InterPro"/>
</dbReference>
<evidence type="ECO:0000256" key="1">
    <source>
        <dbReference type="SAM" id="SignalP"/>
    </source>
</evidence>
<dbReference type="AlphaFoldDB" id="A0A224YB90"/>
<dbReference type="SUPFAM" id="SSF50814">
    <property type="entry name" value="Lipocalins"/>
    <property type="match status" value="1"/>
</dbReference>